<dbReference type="Proteomes" id="UP000015105">
    <property type="component" value="Chromosome 5D"/>
</dbReference>
<feature type="compositionally biased region" description="Basic residues" evidence="1">
    <location>
        <begin position="103"/>
        <end position="115"/>
    </location>
</feature>
<reference evidence="3" key="1">
    <citation type="journal article" date="2014" name="Science">
        <title>Ancient hybridizations among the ancestral genomes of bread wheat.</title>
        <authorList>
            <consortium name="International Wheat Genome Sequencing Consortium,"/>
            <person name="Marcussen T."/>
            <person name="Sandve S.R."/>
            <person name="Heier L."/>
            <person name="Spannagl M."/>
            <person name="Pfeifer M."/>
            <person name="Jakobsen K.S."/>
            <person name="Wulff B.B."/>
            <person name="Steuernagel B."/>
            <person name="Mayer K.F."/>
            <person name="Olsen O.A."/>
        </authorList>
    </citation>
    <scope>NUCLEOTIDE SEQUENCE [LARGE SCALE GENOMIC DNA]</scope>
    <source>
        <strain evidence="3">cv. AL8/78</strain>
    </source>
</reference>
<evidence type="ECO:0000313" key="2">
    <source>
        <dbReference type="EnsemblPlants" id="AET5Gv20983700.10"/>
    </source>
</evidence>
<accession>A0A453LZL0</accession>
<reference evidence="2" key="4">
    <citation type="submission" date="2019-03" db="UniProtKB">
        <authorList>
            <consortium name="EnsemblPlants"/>
        </authorList>
    </citation>
    <scope>IDENTIFICATION</scope>
</reference>
<reference evidence="3" key="2">
    <citation type="journal article" date="2017" name="Nat. Plants">
        <title>The Aegilops tauschii genome reveals multiple impacts of transposons.</title>
        <authorList>
            <person name="Zhao G."/>
            <person name="Zou C."/>
            <person name="Li K."/>
            <person name="Wang K."/>
            <person name="Li T."/>
            <person name="Gao L."/>
            <person name="Zhang X."/>
            <person name="Wang H."/>
            <person name="Yang Z."/>
            <person name="Liu X."/>
            <person name="Jiang W."/>
            <person name="Mao L."/>
            <person name="Kong X."/>
            <person name="Jiao Y."/>
            <person name="Jia J."/>
        </authorList>
    </citation>
    <scope>NUCLEOTIDE SEQUENCE [LARGE SCALE GENOMIC DNA]</scope>
    <source>
        <strain evidence="3">cv. AL8/78</strain>
    </source>
</reference>
<evidence type="ECO:0000256" key="1">
    <source>
        <dbReference type="SAM" id="MobiDB-lite"/>
    </source>
</evidence>
<evidence type="ECO:0000313" key="3">
    <source>
        <dbReference type="Proteomes" id="UP000015105"/>
    </source>
</evidence>
<dbReference type="EnsemblPlants" id="AET5Gv20983700.10">
    <property type="protein sequence ID" value="AET5Gv20983700.10"/>
    <property type="gene ID" value="AET5Gv20983700"/>
</dbReference>
<keyword evidence="3" id="KW-1185">Reference proteome</keyword>
<reference evidence="2" key="3">
    <citation type="journal article" date="2017" name="Nature">
        <title>Genome sequence of the progenitor of the wheat D genome Aegilops tauschii.</title>
        <authorList>
            <person name="Luo M.C."/>
            <person name="Gu Y.Q."/>
            <person name="Puiu D."/>
            <person name="Wang H."/>
            <person name="Twardziok S.O."/>
            <person name="Deal K.R."/>
            <person name="Huo N."/>
            <person name="Zhu T."/>
            <person name="Wang L."/>
            <person name="Wang Y."/>
            <person name="McGuire P.E."/>
            <person name="Liu S."/>
            <person name="Long H."/>
            <person name="Ramasamy R.K."/>
            <person name="Rodriguez J.C."/>
            <person name="Van S.L."/>
            <person name="Yuan L."/>
            <person name="Wang Z."/>
            <person name="Xia Z."/>
            <person name="Xiao L."/>
            <person name="Anderson O.D."/>
            <person name="Ouyang S."/>
            <person name="Liang Y."/>
            <person name="Zimin A.V."/>
            <person name="Pertea G."/>
            <person name="Qi P."/>
            <person name="Bennetzen J.L."/>
            <person name="Dai X."/>
            <person name="Dawson M.W."/>
            <person name="Muller H.G."/>
            <person name="Kugler K."/>
            <person name="Rivarola-Duarte L."/>
            <person name="Spannagl M."/>
            <person name="Mayer K.F.X."/>
            <person name="Lu F.H."/>
            <person name="Bevan M.W."/>
            <person name="Leroy P."/>
            <person name="Li P."/>
            <person name="You F.M."/>
            <person name="Sun Q."/>
            <person name="Liu Z."/>
            <person name="Lyons E."/>
            <person name="Wicker T."/>
            <person name="Salzberg S.L."/>
            <person name="Devos K.M."/>
            <person name="Dvorak J."/>
        </authorList>
    </citation>
    <scope>NUCLEOTIDE SEQUENCE [LARGE SCALE GENOMIC DNA]</scope>
    <source>
        <strain evidence="2">cv. AL8/78</strain>
    </source>
</reference>
<dbReference type="AlphaFoldDB" id="A0A453LZL0"/>
<reference evidence="2" key="5">
    <citation type="journal article" date="2021" name="G3 (Bethesda)">
        <title>Aegilops tauschii genome assembly Aet v5.0 features greater sequence contiguity and improved annotation.</title>
        <authorList>
            <person name="Wang L."/>
            <person name="Zhu T."/>
            <person name="Rodriguez J.C."/>
            <person name="Deal K.R."/>
            <person name="Dubcovsky J."/>
            <person name="McGuire P.E."/>
            <person name="Lux T."/>
            <person name="Spannagl M."/>
            <person name="Mayer K.F.X."/>
            <person name="Baldrich P."/>
            <person name="Meyers B.C."/>
            <person name="Huo N."/>
            <person name="Gu Y.Q."/>
            <person name="Zhou H."/>
            <person name="Devos K.M."/>
            <person name="Bennetzen J.L."/>
            <person name="Unver T."/>
            <person name="Budak H."/>
            <person name="Gulick P.J."/>
            <person name="Galiba G."/>
            <person name="Kalapos B."/>
            <person name="Nelson D.R."/>
            <person name="Li P."/>
            <person name="You F.M."/>
            <person name="Luo M.C."/>
            <person name="Dvorak J."/>
        </authorList>
    </citation>
    <scope>NUCLEOTIDE SEQUENCE [LARGE SCALE GENOMIC DNA]</scope>
    <source>
        <strain evidence="2">cv. AL8/78</strain>
    </source>
</reference>
<name>A0A453LZL0_AEGTS</name>
<sequence length="115" mass="12965">NPRSLSYDPVVAALLHPTSLVSRRRPRYGSSVHRLCPCRWPVSFRPNLLHCLPSSYSVPCYSRFSSAQAARKPREEERPRLEKPREEGLNQRGADASQVAGSARRRPSCLGRGRP</sequence>
<proteinExistence type="predicted"/>
<feature type="region of interest" description="Disordered" evidence="1">
    <location>
        <begin position="67"/>
        <end position="115"/>
    </location>
</feature>
<organism evidence="2 3">
    <name type="scientific">Aegilops tauschii subsp. strangulata</name>
    <name type="common">Goatgrass</name>
    <dbReference type="NCBI Taxonomy" id="200361"/>
    <lineage>
        <taxon>Eukaryota</taxon>
        <taxon>Viridiplantae</taxon>
        <taxon>Streptophyta</taxon>
        <taxon>Embryophyta</taxon>
        <taxon>Tracheophyta</taxon>
        <taxon>Spermatophyta</taxon>
        <taxon>Magnoliopsida</taxon>
        <taxon>Liliopsida</taxon>
        <taxon>Poales</taxon>
        <taxon>Poaceae</taxon>
        <taxon>BOP clade</taxon>
        <taxon>Pooideae</taxon>
        <taxon>Triticodae</taxon>
        <taxon>Triticeae</taxon>
        <taxon>Triticinae</taxon>
        <taxon>Aegilops</taxon>
    </lineage>
</organism>
<dbReference type="Gramene" id="AET5Gv20983700.10">
    <property type="protein sequence ID" value="AET5Gv20983700.10"/>
    <property type="gene ID" value="AET5Gv20983700"/>
</dbReference>
<feature type="compositionally biased region" description="Basic and acidic residues" evidence="1">
    <location>
        <begin position="72"/>
        <end position="89"/>
    </location>
</feature>
<protein>
    <submittedName>
        <fullName evidence="2">Uncharacterized protein</fullName>
    </submittedName>
</protein>